<dbReference type="Proteomes" id="UP001258315">
    <property type="component" value="Unassembled WGS sequence"/>
</dbReference>
<feature type="chain" id="PRO_5045764191" description="M23ase beta-sheet core domain-containing protein" evidence="1">
    <location>
        <begin position="23"/>
        <end position="241"/>
    </location>
</feature>
<dbReference type="InterPro" id="IPR016047">
    <property type="entry name" value="M23ase_b-sheet_dom"/>
</dbReference>
<feature type="signal peptide" evidence="1">
    <location>
        <begin position="1"/>
        <end position="22"/>
    </location>
</feature>
<evidence type="ECO:0000256" key="1">
    <source>
        <dbReference type="SAM" id="SignalP"/>
    </source>
</evidence>
<name>A0ABU3GXE4_9SPHI</name>
<gene>
    <name evidence="3" type="ORF">QE417_003505</name>
</gene>
<dbReference type="RefSeq" id="WP_311951769.1">
    <property type="nucleotide sequence ID" value="NZ_JAVLVU010000001.1"/>
</dbReference>
<evidence type="ECO:0000313" key="4">
    <source>
        <dbReference type="Proteomes" id="UP001258315"/>
    </source>
</evidence>
<organism evidence="3 4">
    <name type="scientific">Mucilaginibacter terrae</name>
    <dbReference type="NCBI Taxonomy" id="1955052"/>
    <lineage>
        <taxon>Bacteria</taxon>
        <taxon>Pseudomonadati</taxon>
        <taxon>Bacteroidota</taxon>
        <taxon>Sphingobacteriia</taxon>
        <taxon>Sphingobacteriales</taxon>
        <taxon>Sphingobacteriaceae</taxon>
        <taxon>Mucilaginibacter</taxon>
    </lineage>
</organism>
<dbReference type="CDD" id="cd12797">
    <property type="entry name" value="M23_peptidase"/>
    <property type="match status" value="1"/>
</dbReference>
<dbReference type="InterPro" id="IPR011055">
    <property type="entry name" value="Dup_hybrid_motif"/>
</dbReference>
<dbReference type="Gene3D" id="2.70.70.10">
    <property type="entry name" value="Glucose Permease (Domain IIA)"/>
    <property type="match status" value="1"/>
</dbReference>
<reference evidence="4" key="1">
    <citation type="submission" date="2023-07" db="EMBL/GenBank/DDBJ databases">
        <title>Functional and genomic diversity of the sorghum phyllosphere microbiome.</title>
        <authorList>
            <person name="Shade A."/>
        </authorList>
    </citation>
    <scope>NUCLEOTIDE SEQUENCE [LARGE SCALE GENOMIC DNA]</scope>
    <source>
        <strain evidence="4">SORGH_AS_0422</strain>
    </source>
</reference>
<keyword evidence="1" id="KW-0732">Signal</keyword>
<feature type="domain" description="M23ase beta-sheet core" evidence="2">
    <location>
        <begin position="134"/>
        <end position="218"/>
    </location>
</feature>
<evidence type="ECO:0000259" key="2">
    <source>
        <dbReference type="Pfam" id="PF01551"/>
    </source>
</evidence>
<dbReference type="PANTHER" id="PTHR21666:SF270">
    <property type="entry name" value="MUREIN HYDROLASE ACTIVATOR ENVC"/>
    <property type="match status" value="1"/>
</dbReference>
<dbReference type="InterPro" id="IPR050570">
    <property type="entry name" value="Cell_wall_metabolism_enzyme"/>
</dbReference>
<comment type="caution">
    <text evidence="3">The sequence shown here is derived from an EMBL/GenBank/DDBJ whole genome shotgun (WGS) entry which is preliminary data.</text>
</comment>
<proteinExistence type="predicted"/>
<dbReference type="EMBL" id="JAVLVU010000001">
    <property type="protein sequence ID" value="MDT3404433.1"/>
    <property type="molecule type" value="Genomic_DNA"/>
</dbReference>
<keyword evidence="4" id="KW-1185">Reference proteome</keyword>
<protein>
    <recommendedName>
        <fullName evidence="2">M23ase beta-sheet core domain-containing protein</fullName>
    </recommendedName>
</protein>
<dbReference type="SUPFAM" id="SSF51261">
    <property type="entry name" value="Duplicated hybrid motif"/>
    <property type="match status" value="1"/>
</dbReference>
<accession>A0ABU3GXE4</accession>
<dbReference type="Pfam" id="PF01551">
    <property type="entry name" value="Peptidase_M23"/>
    <property type="match status" value="1"/>
</dbReference>
<dbReference type="PANTHER" id="PTHR21666">
    <property type="entry name" value="PEPTIDASE-RELATED"/>
    <property type="match status" value="1"/>
</dbReference>
<sequence length="241" mass="26919">MNTPKFLTIILLFIFCGTKLYAQQNAVVNYCIQLDSLNKTVTNNTIDRKTATKKLTHLITQIDKNAGFNSPDAWTFPLKGYKANAIGGVKGNGYFDKGYHFLDGNKHTAHPAHDIFITDRNQDTFDDKTLKPVEVLAVTDGVVVSCTPQWDVGSALRGGKCIWVYHPGLNLFSYYAHNRQLFVKTGDVVKRGQKIAEVGRTGLNAYKKRSPTHLHFSAFRLVNGLPVPFNPYQNLIKASTL</sequence>
<evidence type="ECO:0000313" key="3">
    <source>
        <dbReference type="EMBL" id="MDT3404433.1"/>
    </source>
</evidence>